<keyword evidence="4 6" id="KW-1133">Transmembrane helix</keyword>
<accession>A0A0K9PGF2</accession>
<feature type="transmembrane region" description="Helical" evidence="6">
    <location>
        <begin position="360"/>
        <end position="378"/>
    </location>
</feature>
<reference evidence="8" key="1">
    <citation type="journal article" date="2016" name="Nature">
        <title>The genome of the seagrass Zostera marina reveals angiosperm adaptation to the sea.</title>
        <authorList>
            <person name="Olsen J.L."/>
            <person name="Rouze P."/>
            <person name="Verhelst B."/>
            <person name="Lin Y.-C."/>
            <person name="Bayer T."/>
            <person name="Collen J."/>
            <person name="Dattolo E."/>
            <person name="De Paoli E."/>
            <person name="Dittami S."/>
            <person name="Maumus F."/>
            <person name="Michel G."/>
            <person name="Kersting A."/>
            <person name="Lauritano C."/>
            <person name="Lohaus R."/>
            <person name="Toepel M."/>
            <person name="Tonon T."/>
            <person name="Vanneste K."/>
            <person name="Amirebrahimi M."/>
            <person name="Brakel J."/>
            <person name="Bostroem C."/>
            <person name="Chovatia M."/>
            <person name="Grimwood J."/>
            <person name="Jenkins J.W."/>
            <person name="Jueterbock A."/>
            <person name="Mraz A."/>
            <person name="Stam W.T."/>
            <person name="Tice H."/>
            <person name="Bornberg-Bauer E."/>
            <person name="Green P.J."/>
            <person name="Pearson G.A."/>
            <person name="Procaccini G."/>
            <person name="Duarte C.M."/>
            <person name="Schmutz J."/>
            <person name="Reusch T.B.H."/>
            <person name="Van de Peer Y."/>
        </authorList>
    </citation>
    <scope>NUCLEOTIDE SEQUENCE [LARGE SCALE GENOMIC DNA]</scope>
    <source>
        <strain evidence="8">cv. Finnish</strain>
    </source>
</reference>
<organism evidence="7 8">
    <name type="scientific">Zostera marina</name>
    <name type="common">Eelgrass</name>
    <dbReference type="NCBI Taxonomy" id="29655"/>
    <lineage>
        <taxon>Eukaryota</taxon>
        <taxon>Viridiplantae</taxon>
        <taxon>Streptophyta</taxon>
        <taxon>Embryophyta</taxon>
        <taxon>Tracheophyta</taxon>
        <taxon>Spermatophyta</taxon>
        <taxon>Magnoliopsida</taxon>
        <taxon>Liliopsida</taxon>
        <taxon>Zosteraceae</taxon>
        <taxon>Zostera</taxon>
    </lineage>
</organism>
<feature type="transmembrane region" description="Helical" evidence="6">
    <location>
        <begin position="321"/>
        <end position="340"/>
    </location>
</feature>
<dbReference type="PANTHER" id="PTHR11206">
    <property type="entry name" value="MULTIDRUG RESISTANCE PROTEIN"/>
    <property type="match status" value="1"/>
</dbReference>
<feature type="transmembrane region" description="Helical" evidence="6">
    <location>
        <begin position="420"/>
        <end position="442"/>
    </location>
</feature>
<dbReference type="Proteomes" id="UP000036987">
    <property type="component" value="Unassembled WGS sequence"/>
</dbReference>
<evidence type="ECO:0000256" key="6">
    <source>
        <dbReference type="RuleBase" id="RU004914"/>
    </source>
</evidence>
<gene>
    <name evidence="7" type="ORF">ZOSMA_26G00440</name>
</gene>
<evidence type="ECO:0000313" key="8">
    <source>
        <dbReference type="Proteomes" id="UP000036987"/>
    </source>
</evidence>
<feature type="transmembrane region" description="Helical" evidence="6">
    <location>
        <begin position="198"/>
        <end position="218"/>
    </location>
</feature>
<feature type="transmembrane region" description="Helical" evidence="6">
    <location>
        <begin position="20"/>
        <end position="45"/>
    </location>
</feature>
<evidence type="ECO:0000256" key="3">
    <source>
        <dbReference type="ARBA" id="ARBA00022692"/>
    </source>
</evidence>
<dbReference type="InterPro" id="IPR045069">
    <property type="entry name" value="MATE_euk"/>
</dbReference>
<comment type="subcellular location">
    <subcellularLocation>
        <location evidence="1">Membrane</location>
        <topology evidence="1">Multi-pass membrane protein</topology>
    </subcellularLocation>
</comment>
<evidence type="ECO:0000256" key="4">
    <source>
        <dbReference type="ARBA" id="ARBA00022989"/>
    </source>
</evidence>
<dbReference type="CDD" id="cd13132">
    <property type="entry name" value="MATE_eukaryotic"/>
    <property type="match status" value="1"/>
</dbReference>
<proteinExistence type="inferred from homology"/>
<dbReference type="GO" id="GO:1990961">
    <property type="term" value="P:xenobiotic detoxification by transmembrane export across the plasma membrane"/>
    <property type="evidence" value="ECO:0007669"/>
    <property type="project" value="InterPro"/>
</dbReference>
<dbReference type="InterPro" id="IPR002528">
    <property type="entry name" value="MATE_fam"/>
</dbReference>
<dbReference type="AlphaFoldDB" id="A0A0K9PGF2"/>
<comment type="similarity">
    <text evidence="2 6">Belongs to the multi antimicrobial extrusion (MATE) (TC 2.A.66.1) family.</text>
</comment>
<dbReference type="NCBIfam" id="TIGR00797">
    <property type="entry name" value="matE"/>
    <property type="match status" value="1"/>
</dbReference>
<dbReference type="EMBL" id="LFYR01000915">
    <property type="protein sequence ID" value="KMZ67295.1"/>
    <property type="molecule type" value="Genomic_DNA"/>
</dbReference>
<evidence type="ECO:0000256" key="2">
    <source>
        <dbReference type="ARBA" id="ARBA00010199"/>
    </source>
</evidence>
<evidence type="ECO:0000256" key="1">
    <source>
        <dbReference type="ARBA" id="ARBA00004141"/>
    </source>
</evidence>
<dbReference type="OrthoDB" id="2126698at2759"/>
<name>A0A0K9PGF2_ZOSMR</name>
<keyword evidence="5 6" id="KW-0472">Membrane</keyword>
<keyword evidence="3 6" id="KW-0812">Transmembrane</keyword>
<dbReference type="GO" id="GO:0015297">
    <property type="term" value="F:antiporter activity"/>
    <property type="evidence" value="ECO:0007669"/>
    <property type="project" value="InterPro"/>
</dbReference>
<sequence length="472" mass="51484">MSESIELKKGVIVEEIKKQLWLAGPLIAVNVFISVIQIISVMLVGHIGELALSGASMAISMAGVTGYSLMLGLTGALDTLCGQAYGSKRYNMLGVHAQRAMLVIAGVSIPVITIWIYLGKILLFLKQDPDIAREAGIFVRWLTPSIFGFGLLQCEIKFLQTQNIVFPMVFVSGLTALLHLPLSWFLVLKSGLGLRGAALSLDISYWLDAILLAIYIKFSNKCKTTWTGLSKQAFKDTQNFIKLGVPSAFMVCLEYWSFELVVILSGILPNPKLQTSVSAICLNSMYMIFMIVFGLSSAVSIRVSNELGSGKPRMAKLAAKVMMSIITIEGLVVSLGMLSLRKVWGKLYSNEAEVLSYMTSMMPLVAASMFLDAYQCGLSGIARGCGKQKICVFVNLGAYYIVGLPLAYLFGFVLHMKAKGLLLGIVCAICVQVILLLTVMFLTKWEKEAKKALEAEGGAALSREEELEMTEI</sequence>
<feature type="transmembrane region" description="Helical" evidence="6">
    <location>
        <begin position="101"/>
        <end position="123"/>
    </location>
</feature>
<dbReference type="Pfam" id="PF01554">
    <property type="entry name" value="MatE"/>
    <property type="match status" value="2"/>
</dbReference>
<feature type="transmembrane region" description="Helical" evidence="6">
    <location>
        <begin position="239"/>
        <end position="257"/>
    </location>
</feature>
<dbReference type="GO" id="GO:0022857">
    <property type="term" value="F:transmembrane transporter activity"/>
    <property type="evidence" value="ECO:0000318"/>
    <property type="project" value="GO_Central"/>
</dbReference>
<keyword evidence="8" id="KW-1185">Reference proteome</keyword>
<dbReference type="GO" id="GO:0042910">
    <property type="term" value="F:xenobiotic transmembrane transporter activity"/>
    <property type="evidence" value="ECO:0007669"/>
    <property type="project" value="InterPro"/>
</dbReference>
<feature type="transmembrane region" description="Helical" evidence="6">
    <location>
        <begin position="277"/>
        <end position="301"/>
    </location>
</feature>
<feature type="transmembrane region" description="Helical" evidence="6">
    <location>
        <begin position="164"/>
        <end position="186"/>
    </location>
</feature>
<evidence type="ECO:0000313" key="7">
    <source>
        <dbReference type="EMBL" id="KMZ67295.1"/>
    </source>
</evidence>
<comment type="caution">
    <text evidence="7">The sequence shown here is derived from an EMBL/GenBank/DDBJ whole genome shotgun (WGS) entry which is preliminary data.</text>
</comment>
<feature type="transmembrane region" description="Helical" evidence="6">
    <location>
        <begin position="57"/>
        <end position="80"/>
    </location>
</feature>
<protein>
    <recommendedName>
        <fullName evidence="6">Protein DETOXIFICATION</fullName>
    </recommendedName>
    <alternativeName>
        <fullName evidence="6">Multidrug and toxic compound extrusion protein</fullName>
    </alternativeName>
</protein>
<feature type="transmembrane region" description="Helical" evidence="6">
    <location>
        <begin position="135"/>
        <end position="152"/>
    </location>
</feature>
<evidence type="ECO:0000256" key="5">
    <source>
        <dbReference type="ARBA" id="ARBA00023136"/>
    </source>
</evidence>
<dbReference type="GO" id="GO:0016020">
    <property type="term" value="C:membrane"/>
    <property type="evidence" value="ECO:0000318"/>
    <property type="project" value="GO_Central"/>
</dbReference>
<dbReference type="OMA" id="IWFNTER"/>
<feature type="transmembrane region" description="Helical" evidence="6">
    <location>
        <begin position="390"/>
        <end position="414"/>
    </location>
</feature>
<dbReference type="STRING" id="29655.A0A0K9PGF2"/>